<dbReference type="EMBL" id="CP041666">
    <property type="protein sequence ID" value="QDP38995.1"/>
    <property type="molecule type" value="Genomic_DNA"/>
</dbReference>
<dbReference type="GO" id="GO:0097367">
    <property type="term" value="F:carbohydrate derivative binding"/>
    <property type="evidence" value="ECO:0007669"/>
    <property type="project" value="InterPro"/>
</dbReference>
<dbReference type="Gene3D" id="3.40.50.10490">
    <property type="entry name" value="Glucose-6-phosphate isomerase like protein, domain 1"/>
    <property type="match status" value="1"/>
</dbReference>
<dbReference type="InterPro" id="IPR047640">
    <property type="entry name" value="RpiR-like"/>
</dbReference>
<dbReference type="Gene3D" id="1.10.10.10">
    <property type="entry name" value="Winged helix-like DNA-binding domain superfamily/Winged helix DNA-binding domain"/>
    <property type="match status" value="1"/>
</dbReference>
<reference evidence="2 3" key="1">
    <citation type="submission" date="2019-07" db="EMBL/GenBank/DDBJ databases">
        <authorList>
            <person name="Li J."/>
        </authorList>
    </citation>
    <scope>NUCLEOTIDE SEQUENCE [LARGE SCALE GENOMIC DNA]</scope>
    <source>
        <strain evidence="2 3">TKL69</strain>
    </source>
</reference>
<dbReference type="OrthoDB" id="370421at2"/>
<dbReference type="InterPro" id="IPR000281">
    <property type="entry name" value="HTH_RpiR"/>
</dbReference>
<dbReference type="AlphaFoldDB" id="A0A516KC71"/>
<dbReference type="PANTHER" id="PTHR30514">
    <property type="entry name" value="GLUCOKINASE"/>
    <property type="match status" value="1"/>
</dbReference>
<dbReference type="InterPro" id="IPR009057">
    <property type="entry name" value="Homeodomain-like_sf"/>
</dbReference>
<dbReference type="KEGG" id="aqt:FN924_01455"/>
<feature type="domain" description="HTH rpiR-type" evidence="1">
    <location>
        <begin position="4"/>
        <end position="80"/>
    </location>
</feature>
<keyword evidence="3" id="KW-1185">Reference proteome</keyword>
<dbReference type="SUPFAM" id="SSF53697">
    <property type="entry name" value="SIS domain"/>
    <property type="match status" value="1"/>
</dbReference>
<dbReference type="InterPro" id="IPR046348">
    <property type="entry name" value="SIS_dom_sf"/>
</dbReference>
<accession>A0A516KC71</accession>
<dbReference type="GO" id="GO:1901135">
    <property type="term" value="P:carbohydrate derivative metabolic process"/>
    <property type="evidence" value="ECO:0007669"/>
    <property type="project" value="InterPro"/>
</dbReference>
<evidence type="ECO:0000259" key="1">
    <source>
        <dbReference type="PROSITE" id="PS51071"/>
    </source>
</evidence>
<proteinExistence type="predicted"/>
<dbReference type="Pfam" id="PF01418">
    <property type="entry name" value="HTH_6"/>
    <property type="match status" value="1"/>
</dbReference>
<protein>
    <submittedName>
        <fullName evidence="2">MurR/RpiR family transcriptional regulator</fullName>
    </submittedName>
</protein>
<sequence length="283" mass="32361">MEGGDDLLQVKWDTSHMSPSQYQIADYIQKHTQQVLLSTEKDIADAVQVSIASVSRFWRVVGYKNFKDFKQEMRSQLEVSPAGKMERIMGRGTEEELQHHILDISVTHLYKTMQQFSSTSFRQAVRLLTASKKTRVYCPGPSAGLGALLQYRLARFGLDIRIMDKSGSEMLEELLHLEKDSVVILFGFVRLLPEARVILDYSKQVGYKTIIITDQLIADFSTQANCTMFASRGEISEFHSMVAPTFLVENLIIAVGMENKQESLNRLERLSELRKRYSKELPR</sequence>
<gene>
    <name evidence="2" type="ORF">FN924_01455</name>
</gene>
<dbReference type="GO" id="GO:0003700">
    <property type="term" value="F:DNA-binding transcription factor activity"/>
    <property type="evidence" value="ECO:0007669"/>
    <property type="project" value="InterPro"/>
</dbReference>
<name>A0A516KC71_9BACI</name>
<dbReference type="Proteomes" id="UP000315215">
    <property type="component" value="Chromosome"/>
</dbReference>
<evidence type="ECO:0000313" key="2">
    <source>
        <dbReference type="EMBL" id="QDP38995.1"/>
    </source>
</evidence>
<organism evidence="2 3">
    <name type="scientific">Radiobacillus deserti</name>
    <dbReference type="NCBI Taxonomy" id="2594883"/>
    <lineage>
        <taxon>Bacteria</taxon>
        <taxon>Bacillati</taxon>
        <taxon>Bacillota</taxon>
        <taxon>Bacilli</taxon>
        <taxon>Bacillales</taxon>
        <taxon>Bacillaceae</taxon>
        <taxon>Radiobacillus</taxon>
    </lineage>
</organism>
<dbReference type="SUPFAM" id="SSF46689">
    <property type="entry name" value="Homeodomain-like"/>
    <property type="match status" value="1"/>
</dbReference>
<dbReference type="InterPro" id="IPR036388">
    <property type="entry name" value="WH-like_DNA-bd_sf"/>
</dbReference>
<evidence type="ECO:0000313" key="3">
    <source>
        <dbReference type="Proteomes" id="UP000315215"/>
    </source>
</evidence>
<dbReference type="PROSITE" id="PS51071">
    <property type="entry name" value="HTH_RPIR"/>
    <property type="match status" value="1"/>
</dbReference>
<dbReference type="InterPro" id="IPR001347">
    <property type="entry name" value="SIS_dom"/>
</dbReference>
<dbReference type="GO" id="GO:0003677">
    <property type="term" value="F:DNA binding"/>
    <property type="evidence" value="ECO:0007669"/>
    <property type="project" value="InterPro"/>
</dbReference>
<dbReference type="PANTHER" id="PTHR30514:SF18">
    <property type="entry name" value="RPIR-FAMILY TRANSCRIPTIONAL REGULATOR"/>
    <property type="match status" value="1"/>
</dbReference>
<dbReference type="Pfam" id="PF01380">
    <property type="entry name" value="SIS"/>
    <property type="match status" value="1"/>
</dbReference>